<reference evidence="1 2" key="1">
    <citation type="submission" date="2019-11" db="EMBL/GenBank/DDBJ databases">
        <title>Whole genome sequence of Oryza granulata.</title>
        <authorList>
            <person name="Li W."/>
        </authorList>
    </citation>
    <scope>NUCLEOTIDE SEQUENCE [LARGE SCALE GENOMIC DNA]</scope>
    <source>
        <strain evidence="2">cv. Menghai</strain>
        <tissue evidence="1">Leaf</tissue>
    </source>
</reference>
<name>A0A6G1EX95_9ORYZ</name>
<proteinExistence type="predicted"/>
<evidence type="ECO:0000313" key="1">
    <source>
        <dbReference type="EMBL" id="KAF0929270.1"/>
    </source>
</evidence>
<keyword evidence="2" id="KW-1185">Reference proteome</keyword>
<evidence type="ECO:0000313" key="2">
    <source>
        <dbReference type="Proteomes" id="UP000479710"/>
    </source>
</evidence>
<dbReference type="EMBL" id="SPHZ02000002">
    <property type="protein sequence ID" value="KAF0929270.1"/>
    <property type="molecule type" value="Genomic_DNA"/>
</dbReference>
<accession>A0A6G1EX95</accession>
<dbReference type="Proteomes" id="UP000479710">
    <property type="component" value="Unassembled WGS sequence"/>
</dbReference>
<gene>
    <name evidence="1" type="ORF">E2562_019592</name>
</gene>
<comment type="caution">
    <text evidence="1">The sequence shown here is derived from an EMBL/GenBank/DDBJ whole genome shotgun (WGS) entry which is preliminary data.</text>
</comment>
<dbReference type="AlphaFoldDB" id="A0A6G1EX95"/>
<organism evidence="1 2">
    <name type="scientific">Oryza meyeriana var. granulata</name>
    <dbReference type="NCBI Taxonomy" id="110450"/>
    <lineage>
        <taxon>Eukaryota</taxon>
        <taxon>Viridiplantae</taxon>
        <taxon>Streptophyta</taxon>
        <taxon>Embryophyta</taxon>
        <taxon>Tracheophyta</taxon>
        <taxon>Spermatophyta</taxon>
        <taxon>Magnoliopsida</taxon>
        <taxon>Liliopsida</taxon>
        <taxon>Poales</taxon>
        <taxon>Poaceae</taxon>
        <taxon>BOP clade</taxon>
        <taxon>Oryzoideae</taxon>
        <taxon>Oryzeae</taxon>
        <taxon>Oryzinae</taxon>
        <taxon>Oryza</taxon>
        <taxon>Oryza meyeriana</taxon>
    </lineage>
</organism>
<sequence length="73" mass="7526">MCPVAVLWVLGASGAAPDRGRRSRWRCRGARRLVETQRPGAAGLYGAGCMATAALLPVSSGGNALEEAGTRVD</sequence>
<protein>
    <submittedName>
        <fullName evidence="1">Uncharacterized protein</fullName>
    </submittedName>
</protein>